<comment type="function">
    <text evidence="9">Component of the Mediator complex, a coactivator involved in the regulated transcription of nearly all RNA polymerase II-dependent genes. Mediator functions as a bridge to convey information from gene-specific regulatory proteins to the basal RNA polymerase II transcription machinery. Mediator is recruited to promoters by direct interactions with regulatory proteins and serves as a scaffold for the assembly of a functional preinitiation complex with RNA polymerase II and the general transcription factors.</text>
</comment>
<evidence type="ECO:0000256" key="3">
    <source>
        <dbReference type="ARBA" id="ARBA00011837"/>
    </source>
</evidence>
<evidence type="ECO:0000256" key="6">
    <source>
        <dbReference type="ARBA" id="ARBA00023159"/>
    </source>
</evidence>
<dbReference type="PANTHER" id="PTHR21428">
    <property type="entry name" value="MEDIATOR OF RNA POLYMERASE II TRANSCRIPTION SUBUNIT 7"/>
    <property type="match status" value="1"/>
</dbReference>
<keyword evidence="8 10" id="KW-0539">Nucleus</keyword>
<evidence type="ECO:0000256" key="10">
    <source>
        <dbReference type="RuleBase" id="RU364060"/>
    </source>
</evidence>
<evidence type="ECO:0000256" key="8">
    <source>
        <dbReference type="ARBA" id="ARBA00023242"/>
    </source>
</evidence>
<evidence type="ECO:0000256" key="1">
    <source>
        <dbReference type="ARBA" id="ARBA00004123"/>
    </source>
</evidence>
<evidence type="ECO:0000256" key="7">
    <source>
        <dbReference type="ARBA" id="ARBA00023163"/>
    </source>
</evidence>
<name>A0A6A5UKF7_9PLEO</name>
<evidence type="ECO:0000256" key="4">
    <source>
        <dbReference type="ARBA" id="ARBA00020631"/>
    </source>
</evidence>
<dbReference type="OrthoDB" id="10253553at2759"/>
<protein>
    <recommendedName>
        <fullName evidence="4 10">Mediator of RNA polymerase II transcription subunit 7</fullName>
    </recommendedName>
</protein>
<reference evidence="11" key="1">
    <citation type="journal article" date="2020" name="Stud. Mycol.">
        <title>101 Dothideomycetes genomes: a test case for predicting lifestyles and emergence of pathogens.</title>
        <authorList>
            <person name="Haridas S."/>
            <person name="Albert R."/>
            <person name="Binder M."/>
            <person name="Bloem J."/>
            <person name="Labutti K."/>
            <person name="Salamov A."/>
            <person name="Andreopoulos B."/>
            <person name="Baker S."/>
            <person name="Barry K."/>
            <person name="Bills G."/>
            <person name="Bluhm B."/>
            <person name="Cannon C."/>
            <person name="Castanera R."/>
            <person name="Culley D."/>
            <person name="Daum C."/>
            <person name="Ezra D."/>
            <person name="Gonzalez J."/>
            <person name="Henrissat B."/>
            <person name="Kuo A."/>
            <person name="Liang C."/>
            <person name="Lipzen A."/>
            <person name="Lutzoni F."/>
            <person name="Magnuson J."/>
            <person name="Mondo S."/>
            <person name="Nolan M."/>
            <person name="Ohm R."/>
            <person name="Pangilinan J."/>
            <person name="Park H.-J."/>
            <person name="Ramirez L."/>
            <person name="Alfaro M."/>
            <person name="Sun H."/>
            <person name="Tritt A."/>
            <person name="Yoshinaga Y."/>
            <person name="Zwiers L.-H."/>
            <person name="Turgeon B."/>
            <person name="Goodwin S."/>
            <person name="Spatafora J."/>
            <person name="Crous P."/>
            <person name="Grigoriev I."/>
        </authorList>
    </citation>
    <scope>NUCLEOTIDE SEQUENCE</scope>
    <source>
        <strain evidence="11">CBS 107.79</strain>
    </source>
</reference>
<dbReference type="PANTHER" id="PTHR21428:SF11">
    <property type="entry name" value="MEDIATOR OF RNA POLYMERASE II TRANSCRIPTION SUBUNIT 7"/>
    <property type="match status" value="1"/>
</dbReference>
<keyword evidence="6 10" id="KW-0010">Activator</keyword>
<dbReference type="GO" id="GO:0003712">
    <property type="term" value="F:transcription coregulator activity"/>
    <property type="evidence" value="ECO:0007669"/>
    <property type="project" value="InterPro"/>
</dbReference>
<organism evidence="11 12">
    <name type="scientific">Bimuria novae-zelandiae CBS 107.79</name>
    <dbReference type="NCBI Taxonomy" id="1447943"/>
    <lineage>
        <taxon>Eukaryota</taxon>
        <taxon>Fungi</taxon>
        <taxon>Dikarya</taxon>
        <taxon>Ascomycota</taxon>
        <taxon>Pezizomycotina</taxon>
        <taxon>Dothideomycetes</taxon>
        <taxon>Pleosporomycetidae</taxon>
        <taxon>Pleosporales</taxon>
        <taxon>Massarineae</taxon>
        <taxon>Didymosphaeriaceae</taxon>
        <taxon>Bimuria</taxon>
    </lineage>
</organism>
<sequence length="273" mass="31399">MAQPPPIEEDDVLTSYFPNPPPFYKHFTPKNLDAFAQFKDQHNITDNASLTPTQLLELPTELRYLVPPAPPSPSAEYTVFGRPTKLTRLDDFPEVMGQIRQRLLRHPLAGPEVAEAIVLDWEYEQLYPSSSSSFSFADRQNYLFRFLRSIILSYIELLGIVAQEPTAAARDQKLKDILTLALNMHALVNEYRPHQARETLIGETERQVERKRKEVEGVREMSVRVREVLEGFERGGGGIREEKAAVVREVGEEERRVQRQREMWGVLDEVLGR</sequence>
<dbReference type="GO" id="GO:0016592">
    <property type="term" value="C:mediator complex"/>
    <property type="evidence" value="ECO:0007669"/>
    <property type="project" value="InterPro"/>
</dbReference>
<dbReference type="GO" id="GO:0070847">
    <property type="term" value="C:core mediator complex"/>
    <property type="evidence" value="ECO:0007669"/>
    <property type="project" value="TreeGrafter"/>
</dbReference>
<comment type="subunit">
    <text evidence="3 10">Component of the Mediator complex.</text>
</comment>
<dbReference type="InterPro" id="IPR044888">
    <property type="entry name" value="Mediatior_Med7_sf"/>
</dbReference>
<evidence type="ECO:0000256" key="9">
    <source>
        <dbReference type="ARBA" id="ARBA00025687"/>
    </source>
</evidence>
<dbReference type="InterPro" id="IPR037212">
    <property type="entry name" value="Med7/Med21-like"/>
</dbReference>
<comment type="similarity">
    <text evidence="2 10">Belongs to the Mediator complex subunit 7 family.</text>
</comment>
<dbReference type="Gene3D" id="6.10.140.1520">
    <property type="match status" value="1"/>
</dbReference>
<evidence type="ECO:0000256" key="5">
    <source>
        <dbReference type="ARBA" id="ARBA00023015"/>
    </source>
</evidence>
<dbReference type="Pfam" id="PF05983">
    <property type="entry name" value="Med7"/>
    <property type="match status" value="1"/>
</dbReference>
<comment type="subcellular location">
    <subcellularLocation>
        <location evidence="1 10">Nucleus</location>
    </subcellularLocation>
</comment>
<dbReference type="GO" id="GO:0006357">
    <property type="term" value="P:regulation of transcription by RNA polymerase II"/>
    <property type="evidence" value="ECO:0007669"/>
    <property type="project" value="InterPro"/>
</dbReference>
<dbReference type="AlphaFoldDB" id="A0A6A5UKF7"/>
<accession>A0A6A5UKF7</accession>
<evidence type="ECO:0000313" key="11">
    <source>
        <dbReference type="EMBL" id="KAF1965154.1"/>
    </source>
</evidence>
<dbReference type="Proteomes" id="UP000800036">
    <property type="component" value="Unassembled WGS sequence"/>
</dbReference>
<keyword evidence="5 10" id="KW-0805">Transcription regulation</keyword>
<dbReference type="SUPFAM" id="SSF140718">
    <property type="entry name" value="Mediator hinge subcomplex-like"/>
    <property type="match status" value="1"/>
</dbReference>
<evidence type="ECO:0000256" key="2">
    <source>
        <dbReference type="ARBA" id="ARBA00009994"/>
    </source>
</evidence>
<keyword evidence="7 10" id="KW-0804">Transcription</keyword>
<dbReference type="EMBL" id="ML976768">
    <property type="protein sequence ID" value="KAF1965154.1"/>
    <property type="molecule type" value="Genomic_DNA"/>
</dbReference>
<dbReference type="Gene3D" id="6.10.140.200">
    <property type="match status" value="1"/>
</dbReference>
<proteinExistence type="inferred from homology"/>
<evidence type="ECO:0000313" key="12">
    <source>
        <dbReference type="Proteomes" id="UP000800036"/>
    </source>
</evidence>
<keyword evidence="12" id="KW-1185">Reference proteome</keyword>
<dbReference type="InterPro" id="IPR009244">
    <property type="entry name" value="Mediatior_Med7"/>
</dbReference>
<gene>
    <name evidence="11" type="ORF">BU23DRAFT_585182</name>
</gene>